<feature type="domain" description="Mycothiol-dependent maleylpyruvate isomerase metal-binding" evidence="2">
    <location>
        <begin position="11"/>
        <end position="133"/>
    </location>
</feature>
<dbReference type="InterPro" id="IPR024344">
    <property type="entry name" value="MDMPI_metal-binding"/>
</dbReference>
<dbReference type="AlphaFoldDB" id="A0A7X0IIT7"/>
<proteinExistence type="predicted"/>
<accession>A0A7X0IIT7</accession>
<dbReference type="Proteomes" id="UP000555564">
    <property type="component" value="Unassembled WGS sequence"/>
</dbReference>
<dbReference type="InterPro" id="IPR017517">
    <property type="entry name" value="Maleyloyr_isom"/>
</dbReference>
<dbReference type="RefSeq" id="WP_184984745.1">
    <property type="nucleotide sequence ID" value="NZ_BAAALO010000052.1"/>
</dbReference>
<dbReference type="InterPro" id="IPR034660">
    <property type="entry name" value="DinB/YfiT-like"/>
</dbReference>
<dbReference type="Pfam" id="PF07398">
    <property type="entry name" value="MDMPI_C"/>
    <property type="match status" value="1"/>
</dbReference>
<organism evidence="3 4">
    <name type="scientific">Sphaerisporangium rubeum</name>
    <dbReference type="NCBI Taxonomy" id="321317"/>
    <lineage>
        <taxon>Bacteria</taxon>
        <taxon>Bacillati</taxon>
        <taxon>Actinomycetota</taxon>
        <taxon>Actinomycetes</taxon>
        <taxon>Streptosporangiales</taxon>
        <taxon>Streptosporangiaceae</taxon>
        <taxon>Sphaerisporangium</taxon>
    </lineage>
</organism>
<dbReference type="GO" id="GO:0046872">
    <property type="term" value="F:metal ion binding"/>
    <property type="evidence" value="ECO:0007669"/>
    <property type="project" value="InterPro"/>
</dbReference>
<evidence type="ECO:0000313" key="4">
    <source>
        <dbReference type="Proteomes" id="UP000555564"/>
    </source>
</evidence>
<sequence>MSRTHQDHCTELEAELHRFAAVAASADPAAQVPTCPGWTVAKLLKHVGIAHRWAEHMVRNRSAEPVPPRQVPAGVPGDPADYPRWIADGGAALVDTLRTAPLDAPIWSWGGGHGAAFWSRRMLFETAVHRADAEFALGAEPRVEAAVAADGVDEFLGNLAAAGRSFTALADLDDTGTLHFHATDTDGGEWMVTAEPGGMSWTHGHGKGDVAVRGTASDLLLLLYGRVRPGDPRYQVFGDTGLLGRWLSKTSF</sequence>
<dbReference type="NCBIfam" id="TIGR03083">
    <property type="entry name" value="maleylpyruvate isomerase family mycothiol-dependent enzyme"/>
    <property type="match status" value="1"/>
</dbReference>
<gene>
    <name evidence="3" type="ORF">BJ992_004865</name>
</gene>
<name>A0A7X0IIT7_9ACTN</name>
<reference evidence="3 4" key="1">
    <citation type="submission" date="2020-08" db="EMBL/GenBank/DDBJ databases">
        <title>Sequencing the genomes of 1000 actinobacteria strains.</title>
        <authorList>
            <person name="Klenk H.-P."/>
        </authorList>
    </citation>
    <scope>NUCLEOTIDE SEQUENCE [LARGE SCALE GENOMIC DNA]</scope>
    <source>
        <strain evidence="3 4">DSM 44936</strain>
    </source>
</reference>
<keyword evidence="4" id="KW-1185">Reference proteome</keyword>
<evidence type="ECO:0000259" key="1">
    <source>
        <dbReference type="Pfam" id="PF07398"/>
    </source>
</evidence>
<dbReference type="GO" id="GO:0005886">
    <property type="term" value="C:plasma membrane"/>
    <property type="evidence" value="ECO:0007669"/>
    <property type="project" value="TreeGrafter"/>
</dbReference>
<protein>
    <submittedName>
        <fullName evidence="3">Uncharacterized protein (TIGR03083 family)</fullName>
    </submittedName>
</protein>
<evidence type="ECO:0000259" key="2">
    <source>
        <dbReference type="Pfam" id="PF11716"/>
    </source>
</evidence>
<dbReference type="EMBL" id="JACHIU010000001">
    <property type="protein sequence ID" value="MBB6475434.1"/>
    <property type="molecule type" value="Genomic_DNA"/>
</dbReference>
<feature type="domain" description="MDMPI C-terminal" evidence="1">
    <location>
        <begin position="147"/>
        <end position="245"/>
    </location>
</feature>
<dbReference type="Pfam" id="PF11716">
    <property type="entry name" value="MDMPI_N"/>
    <property type="match status" value="1"/>
</dbReference>
<dbReference type="PANTHER" id="PTHR40758:SF1">
    <property type="entry name" value="CONSERVED PROTEIN"/>
    <property type="match status" value="1"/>
</dbReference>
<dbReference type="InterPro" id="IPR010872">
    <property type="entry name" value="MDMPI_C-term_domain"/>
</dbReference>
<evidence type="ECO:0000313" key="3">
    <source>
        <dbReference type="EMBL" id="MBB6475434.1"/>
    </source>
</evidence>
<dbReference type="SUPFAM" id="SSF109854">
    <property type="entry name" value="DinB/YfiT-like putative metalloenzymes"/>
    <property type="match status" value="1"/>
</dbReference>
<comment type="caution">
    <text evidence="3">The sequence shown here is derived from an EMBL/GenBank/DDBJ whole genome shotgun (WGS) entry which is preliminary data.</text>
</comment>
<dbReference type="PANTHER" id="PTHR40758">
    <property type="entry name" value="CONSERVED PROTEIN"/>
    <property type="match status" value="1"/>
</dbReference>